<dbReference type="InterPro" id="IPR001245">
    <property type="entry name" value="Ser-Thr/Tyr_kinase_cat_dom"/>
</dbReference>
<dbReference type="CDD" id="cd13999">
    <property type="entry name" value="STKc_MAP3K-like"/>
    <property type="match status" value="1"/>
</dbReference>
<feature type="region of interest" description="Disordered" evidence="1">
    <location>
        <begin position="38"/>
        <end position="77"/>
    </location>
</feature>
<keyword evidence="2" id="KW-0472">Membrane</keyword>
<dbReference type="Gene3D" id="2.10.50.10">
    <property type="entry name" value="Tumor Necrosis Factor Receptor, subunit A, domain 2"/>
    <property type="match status" value="1"/>
</dbReference>
<dbReference type="InterPro" id="IPR015915">
    <property type="entry name" value="Kelch-typ_b-propeller"/>
</dbReference>
<dbReference type="InParanoid" id="F2TVI5"/>
<dbReference type="Pfam" id="PF07699">
    <property type="entry name" value="Ephrin_rec_like"/>
    <property type="match status" value="1"/>
</dbReference>
<dbReference type="EMBL" id="GL832955">
    <property type="protein sequence ID" value="EGD72081.1"/>
    <property type="molecule type" value="Genomic_DNA"/>
</dbReference>
<protein>
    <submittedName>
        <fullName evidence="4">TKL/DICTY4/DRK protein kinase</fullName>
    </submittedName>
</protein>
<dbReference type="Pfam" id="PF24681">
    <property type="entry name" value="Kelch_KLHDC2_KLHL20_DRC7"/>
    <property type="match status" value="2"/>
</dbReference>
<dbReference type="STRING" id="946362.F2TVI5"/>
<evidence type="ECO:0000256" key="2">
    <source>
        <dbReference type="SAM" id="Phobius"/>
    </source>
</evidence>
<dbReference type="SUPFAM" id="SSF56112">
    <property type="entry name" value="Protein kinase-like (PK-like)"/>
    <property type="match status" value="1"/>
</dbReference>
<dbReference type="Gene3D" id="2.120.10.80">
    <property type="entry name" value="Kelch-type beta propeller"/>
    <property type="match status" value="3"/>
</dbReference>
<dbReference type="SUPFAM" id="SSF117281">
    <property type="entry name" value="Kelch motif"/>
    <property type="match status" value="1"/>
</dbReference>
<dbReference type="PROSITE" id="PS01186">
    <property type="entry name" value="EGF_2"/>
    <property type="match status" value="1"/>
</dbReference>
<dbReference type="PROSITE" id="PS50011">
    <property type="entry name" value="PROTEIN_KINASE_DOM"/>
    <property type="match status" value="1"/>
</dbReference>
<dbReference type="Proteomes" id="UP000007799">
    <property type="component" value="Unassembled WGS sequence"/>
</dbReference>
<dbReference type="OrthoDB" id="339325at2759"/>
<feature type="compositionally biased region" description="Low complexity" evidence="1">
    <location>
        <begin position="56"/>
        <end position="69"/>
    </location>
</feature>
<keyword evidence="4" id="KW-0418">Kinase</keyword>
<dbReference type="InterPro" id="IPR011641">
    <property type="entry name" value="Tyr-kin_ephrin_A/B_rcpt-like"/>
</dbReference>
<feature type="transmembrane region" description="Helical" evidence="2">
    <location>
        <begin position="995"/>
        <end position="1017"/>
    </location>
</feature>
<feature type="compositionally biased region" description="Low complexity" evidence="1">
    <location>
        <begin position="1345"/>
        <end position="1369"/>
    </location>
</feature>
<sequence length="1377" mass="150647">MLVPLPSRANPVYAADDEVELSPPMQFMGGVSAHASASAPLAGGGFDRHRSKREVVPSSTVSTPLTTTPNATAGGGDDGEGAGLLTWHRSSWVFVQSPGSRLSHTMVGLSPRKVNGTLDSAANGRALLFGGETARSPVNVVLNNEPFVPSNDLWLFNVHTASWHMLAPTGPRPPPRTAHVADLVVLNGLDHMFVFGGIIYERGNINYRFLSDLWLYNVSENAWDKLQLADGSPRPHPRSGMDGAMCGPTTLYIYGGTSTRGCTVDMEECPTDGADALIVKEDLWKLEFDAPGPLQWELISTPASPGLRSSHSMICMRDTLYLHGGVAAPIHFANRSASSSLAVVDDGFIWTLNTTQQPLNWIQSPVAYSFVVDDTFSKEQFVSSFAAVTVPFSENTFGVVGGQHLATTWRPFILVFDIDKSEWTIFPPTLTQLQSSFRVFCAATNVAGTVLFHGGHNILTVLSDLHHVIPENRLVYPVPQQEFPVERAYAAVTFARDQNLLIIQGGFNGQVPLTDLWTLDLTTKTWEHTFDRNPLGARFGHFVHAHGKHVFFGLGASLVGLYKDMFVFDLETKQWSDVTLNNPEHYLKEDLPRVSPMYASYSPTGGNTAPTTHMLFFGGLRLVGIDEGFLRQVHFMGDTWILDTSDVTAPTWSRVDVEPGQAQPIARNLGAMTPFQLPSGRLGIFLYGGFATPGIEAGTPIKVRDVLDVTEIMSDAWVFWADTNTWQELNARLPGARAAHSVTFISSHIFLYGGTSQKPHSGDILGVSTVISTEDTWVLRMDTLDDPNASIFQLDGADSDSGAGAGEQSRRRESHPSSPSSSSPSSSSSSSSSSSYVRQRRQQQRPLPESVGAAQSLDNWLLMPASLSIPRAHHFIFGVNNSLLAWGGRDSQGFHDTNVYDLRLACLPGFASATGDFADCQPCAVGRFQSLIGQTRCFGCPPDVTTASEGANNPVMCSVCRRGYCRHGSCHVSDRLLPVCDCSTGWSGDRCEFNLAASISLSVLSSLLGLVGFAYLIHRYRKRAGKFKTYAQLQEKLLGETKEELEELERAWEIFPDELQFIKRIDTASPGAFGQVWLAKFSDVMVAVKRLKHELEELDEEAHAEFISEIKFMRGLRHKNIVYFYGAGFMNNQPFLVAEHMARGALDTNLADSSIDLSWRRRLGFLLDTASGMNFLHSLNPPRIHRDLKSPNLLVNESWVVKVTDFGTGRLVEHLQADAAQSLELTDSMQPTMTSNVGTLLWCAPEVHAGKLYSLSADVYSFAIVMWECATRELPFNEIESPWDIREAVDGGHRPPLVDDAPAGFNDLMQRCWHQDPAERPTFATALVLLTAIYEAIRDDGSTGVAAAAPRSSSSSSSSVGRKPTSSGSEGVSSTHM</sequence>
<feature type="region of interest" description="Disordered" evidence="1">
    <location>
        <begin position="1344"/>
        <end position="1377"/>
    </location>
</feature>
<organism evidence="5">
    <name type="scientific">Salpingoeca rosetta (strain ATCC 50818 / BSB-021)</name>
    <dbReference type="NCBI Taxonomy" id="946362"/>
    <lineage>
        <taxon>Eukaryota</taxon>
        <taxon>Choanoflagellata</taxon>
        <taxon>Craspedida</taxon>
        <taxon>Salpingoecidae</taxon>
        <taxon>Salpingoeca</taxon>
    </lineage>
</organism>
<dbReference type="PANTHER" id="PTHR44329">
    <property type="entry name" value="SERINE/THREONINE-PROTEIN KINASE TNNI3K-RELATED"/>
    <property type="match status" value="1"/>
</dbReference>
<gene>
    <name evidence="4" type="ORF">PTSG_00098</name>
</gene>
<keyword evidence="2" id="KW-1133">Transmembrane helix</keyword>
<feature type="domain" description="Protein kinase" evidence="3">
    <location>
        <begin position="1062"/>
        <end position="1337"/>
    </location>
</feature>
<evidence type="ECO:0000256" key="1">
    <source>
        <dbReference type="SAM" id="MobiDB-lite"/>
    </source>
</evidence>
<dbReference type="SMART" id="SM01411">
    <property type="entry name" value="Ephrin_rec_like"/>
    <property type="match status" value="1"/>
</dbReference>
<dbReference type="SUPFAM" id="SSF57196">
    <property type="entry name" value="EGF/Laminin"/>
    <property type="match status" value="1"/>
</dbReference>
<dbReference type="InterPro" id="IPR011009">
    <property type="entry name" value="Kinase-like_dom_sf"/>
</dbReference>
<dbReference type="InterPro" id="IPR051681">
    <property type="entry name" value="Ser/Thr_Kinases-Pseudokinases"/>
</dbReference>
<dbReference type="PROSITE" id="PS00022">
    <property type="entry name" value="EGF_1"/>
    <property type="match status" value="1"/>
</dbReference>
<dbReference type="Gene3D" id="1.10.510.10">
    <property type="entry name" value="Transferase(Phosphotransferase) domain 1"/>
    <property type="match status" value="1"/>
</dbReference>
<dbReference type="eggNOG" id="KOG0192">
    <property type="taxonomic scope" value="Eukaryota"/>
</dbReference>
<dbReference type="InterPro" id="IPR000719">
    <property type="entry name" value="Prot_kinase_dom"/>
</dbReference>
<proteinExistence type="predicted"/>
<evidence type="ECO:0000313" key="5">
    <source>
        <dbReference type="Proteomes" id="UP000007799"/>
    </source>
</evidence>
<dbReference type="GO" id="GO:0004674">
    <property type="term" value="F:protein serine/threonine kinase activity"/>
    <property type="evidence" value="ECO:0007669"/>
    <property type="project" value="TreeGrafter"/>
</dbReference>
<keyword evidence="2" id="KW-0812">Transmembrane</keyword>
<dbReference type="InterPro" id="IPR011043">
    <property type="entry name" value="Gal_Oxase/kelch_b-propeller"/>
</dbReference>
<dbReference type="Pfam" id="PF07714">
    <property type="entry name" value="PK_Tyr_Ser-Thr"/>
    <property type="match status" value="1"/>
</dbReference>
<dbReference type="KEGG" id="sre:PTSG_00098"/>
<feature type="region of interest" description="Disordered" evidence="1">
    <location>
        <begin position="790"/>
        <end position="851"/>
    </location>
</feature>
<name>F2TVI5_SALR5</name>
<keyword evidence="4" id="KW-0808">Transferase</keyword>
<dbReference type="RefSeq" id="XP_004998653.1">
    <property type="nucleotide sequence ID" value="XM_004998596.1"/>
</dbReference>
<dbReference type="GO" id="GO:0005524">
    <property type="term" value="F:ATP binding"/>
    <property type="evidence" value="ECO:0007669"/>
    <property type="project" value="InterPro"/>
</dbReference>
<accession>F2TVI5</accession>
<dbReference type="GeneID" id="16067725"/>
<feature type="compositionally biased region" description="Low complexity" evidence="1">
    <location>
        <begin position="816"/>
        <end position="837"/>
    </location>
</feature>
<dbReference type="SUPFAM" id="SSF50965">
    <property type="entry name" value="Galactose oxidase, central domain"/>
    <property type="match status" value="1"/>
</dbReference>
<evidence type="ECO:0000259" key="3">
    <source>
        <dbReference type="PROSITE" id="PS50011"/>
    </source>
</evidence>
<evidence type="ECO:0000313" key="4">
    <source>
        <dbReference type="EMBL" id="EGD72081.1"/>
    </source>
</evidence>
<dbReference type="SMART" id="SM00220">
    <property type="entry name" value="S_TKc"/>
    <property type="match status" value="1"/>
</dbReference>
<dbReference type="InterPro" id="IPR000742">
    <property type="entry name" value="EGF"/>
</dbReference>
<reference evidence="4" key="1">
    <citation type="submission" date="2009-08" db="EMBL/GenBank/DDBJ databases">
        <title>Annotation of Salpingoeca rosetta.</title>
        <authorList>
            <consortium name="The Broad Institute Genome Sequencing Platform"/>
            <person name="Russ C."/>
            <person name="Cuomo C."/>
            <person name="Burger G."/>
            <person name="Gray M.W."/>
            <person name="Holland P.W.H."/>
            <person name="King N."/>
            <person name="Lang F.B.F."/>
            <person name="Roger A.J."/>
            <person name="Ruiz-Trillo I."/>
            <person name="Young S.K."/>
            <person name="Zeng Q."/>
            <person name="Gargeya S."/>
            <person name="Alvarado L."/>
            <person name="Berlin A."/>
            <person name="Chapman S.B."/>
            <person name="Chen Z."/>
            <person name="Freedman E."/>
            <person name="Gellesch M."/>
            <person name="Goldberg J."/>
            <person name="Griggs A."/>
            <person name="Gujja S."/>
            <person name="Heilman E."/>
            <person name="Heiman D."/>
            <person name="Howarth C."/>
            <person name="Mehta T."/>
            <person name="Neiman D."/>
            <person name="Pearson M."/>
            <person name="Roberts A."/>
            <person name="Saif S."/>
            <person name="Shea T."/>
            <person name="Shenoy N."/>
            <person name="Sisk P."/>
            <person name="Stolte C."/>
            <person name="Sykes S."/>
            <person name="White J."/>
            <person name="Yandava C."/>
            <person name="Haas B."/>
            <person name="Nusbaum C."/>
            <person name="Birren B."/>
        </authorList>
    </citation>
    <scope>NUCLEOTIDE SEQUENCE [LARGE SCALE GENOMIC DNA]</scope>
    <source>
        <strain evidence="4">ATCC 50818</strain>
    </source>
</reference>
<keyword evidence="5" id="KW-1185">Reference proteome</keyword>